<evidence type="ECO:0000256" key="13">
    <source>
        <dbReference type="ARBA" id="ARBA00023012"/>
    </source>
</evidence>
<dbReference type="SMART" id="SM00304">
    <property type="entry name" value="HAMP"/>
    <property type="match status" value="1"/>
</dbReference>
<dbReference type="Pfam" id="PF00672">
    <property type="entry name" value="HAMP"/>
    <property type="match status" value="1"/>
</dbReference>
<reference evidence="19 20" key="1">
    <citation type="submission" date="2015-04" db="EMBL/GenBank/DDBJ databases">
        <title>Whole genome shotgun sequence of Flavihumibacter petaseus NBRC 106054.</title>
        <authorList>
            <person name="Miyazawa S."/>
            <person name="Hosoyama A."/>
            <person name="Hashimoto M."/>
            <person name="Noguchi M."/>
            <person name="Tsuchikane K."/>
            <person name="Ohji S."/>
            <person name="Yamazoe A."/>
            <person name="Ichikawa N."/>
            <person name="Kimura A."/>
            <person name="Fujita N."/>
        </authorList>
    </citation>
    <scope>NUCLEOTIDE SEQUENCE [LARGE SCALE GENOMIC DNA]</scope>
    <source>
        <strain evidence="19 20">NBRC 106054</strain>
    </source>
</reference>
<dbReference type="Proteomes" id="UP000033121">
    <property type="component" value="Unassembled WGS sequence"/>
</dbReference>
<keyword evidence="12 15" id="KW-1133">Transmembrane helix</keyword>
<dbReference type="InterPro" id="IPR013767">
    <property type="entry name" value="PAS_fold"/>
</dbReference>
<proteinExistence type="predicted"/>
<dbReference type="InterPro" id="IPR003660">
    <property type="entry name" value="HAMP_dom"/>
</dbReference>
<evidence type="ECO:0000256" key="3">
    <source>
        <dbReference type="ARBA" id="ARBA00004236"/>
    </source>
</evidence>
<dbReference type="PANTHER" id="PTHR42878:SF7">
    <property type="entry name" value="SENSOR HISTIDINE KINASE GLRK"/>
    <property type="match status" value="1"/>
</dbReference>
<dbReference type="InterPro" id="IPR050351">
    <property type="entry name" value="BphY/WalK/GraS-like"/>
</dbReference>
<feature type="transmembrane region" description="Helical" evidence="15">
    <location>
        <begin position="146"/>
        <end position="167"/>
    </location>
</feature>
<dbReference type="EC" id="2.7.13.3" evidence="4"/>
<evidence type="ECO:0000256" key="7">
    <source>
        <dbReference type="ARBA" id="ARBA00022679"/>
    </source>
</evidence>
<evidence type="ECO:0000256" key="5">
    <source>
        <dbReference type="ARBA" id="ARBA00022475"/>
    </source>
</evidence>
<evidence type="ECO:0000259" key="17">
    <source>
        <dbReference type="PROSITE" id="PS50112"/>
    </source>
</evidence>
<name>A0A0E9MU66_9BACT</name>
<dbReference type="SUPFAM" id="SSF55785">
    <property type="entry name" value="PYP-like sensor domain (PAS domain)"/>
    <property type="match status" value="1"/>
</dbReference>
<dbReference type="Gene3D" id="6.10.340.10">
    <property type="match status" value="1"/>
</dbReference>
<keyword evidence="5" id="KW-1003">Cell membrane</keyword>
<dbReference type="PRINTS" id="PR00344">
    <property type="entry name" value="BCTRLSENSOR"/>
</dbReference>
<dbReference type="EMBL" id="BBWV01000001">
    <property type="protein sequence ID" value="GAO41018.1"/>
    <property type="molecule type" value="Genomic_DNA"/>
</dbReference>
<evidence type="ECO:0000256" key="11">
    <source>
        <dbReference type="ARBA" id="ARBA00022840"/>
    </source>
</evidence>
<dbReference type="CDD" id="cd00082">
    <property type="entry name" value="HisKA"/>
    <property type="match status" value="1"/>
</dbReference>
<dbReference type="SMART" id="SM00388">
    <property type="entry name" value="HisKA"/>
    <property type="match status" value="1"/>
</dbReference>
<dbReference type="NCBIfam" id="TIGR00229">
    <property type="entry name" value="sensory_box"/>
    <property type="match status" value="1"/>
</dbReference>
<dbReference type="STRING" id="1220578.FPE01S_01_00300"/>
<dbReference type="CDD" id="cd00130">
    <property type="entry name" value="PAS"/>
    <property type="match status" value="1"/>
</dbReference>
<dbReference type="FunFam" id="3.30.565.10:FF:000023">
    <property type="entry name" value="PAS domain-containing sensor histidine kinase"/>
    <property type="match status" value="1"/>
</dbReference>
<keyword evidence="11" id="KW-0067">ATP-binding</keyword>
<dbReference type="GO" id="GO:0000156">
    <property type="term" value="F:phosphorelay response regulator activity"/>
    <property type="evidence" value="ECO:0007669"/>
    <property type="project" value="TreeGrafter"/>
</dbReference>
<keyword evidence="7" id="KW-0808">Transferase</keyword>
<evidence type="ECO:0000256" key="12">
    <source>
        <dbReference type="ARBA" id="ARBA00022989"/>
    </source>
</evidence>
<evidence type="ECO:0000256" key="14">
    <source>
        <dbReference type="ARBA" id="ARBA00023136"/>
    </source>
</evidence>
<evidence type="ECO:0000256" key="10">
    <source>
        <dbReference type="ARBA" id="ARBA00022777"/>
    </source>
</evidence>
<keyword evidence="14 15" id="KW-0472">Membrane</keyword>
<evidence type="ECO:0000256" key="4">
    <source>
        <dbReference type="ARBA" id="ARBA00012438"/>
    </source>
</evidence>
<dbReference type="InterPro" id="IPR035965">
    <property type="entry name" value="PAS-like_dom_sf"/>
</dbReference>
<dbReference type="Gene3D" id="3.30.450.20">
    <property type="entry name" value="PAS domain"/>
    <property type="match status" value="1"/>
</dbReference>
<keyword evidence="10 19" id="KW-0418">Kinase</keyword>
<dbReference type="Pfam" id="PF02518">
    <property type="entry name" value="HATPase_c"/>
    <property type="match status" value="1"/>
</dbReference>
<keyword evidence="13" id="KW-0902">Two-component regulatory system</keyword>
<evidence type="ECO:0000256" key="8">
    <source>
        <dbReference type="ARBA" id="ARBA00022692"/>
    </source>
</evidence>
<evidence type="ECO:0000256" key="1">
    <source>
        <dbReference type="ARBA" id="ARBA00000085"/>
    </source>
</evidence>
<dbReference type="Pfam" id="PF00512">
    <property type="entry name" value="HisKA"/>
    <property type="match status" value="1"/>
</dbReference>
<evidence type="ECO:0000256" key="9">
    <source>
        <dbReference type="ARBA" id="ARBA00022741"/>
    </source>
</evidence>
<dbReference type="InterPro" id="IPR036097">
    <property type="entry name" value="HisK_dim/P_sf"/>
</dbReference>
<dbReference type="PROSITE" id="PS51257">
    <property type="entry name" value="PROKAR_LIPOPROTEIN"/>
    <property type="match status" value="1"/>
</dbReference>
<feature type="transmembrane region" description="Helical" evidence="15">
    <location>
        <begin position="12"/>
        <end position="33"/>
    </location>
</feature>
<feature type="domain" description="HAMP" evidence="18">
    <location>
        <begin position="171"/>
        <end position="223"/>
    </location>
</feature>
<sequence>MMATTVKNKIRLGTLFLFVLVLLSCGVGIYNLVRLKQDADRILKNNYESLDYCHSIQQLLDNDGNPSAIDSLLRLQESNVTEPGENEATKIIRGHFEIWRKKPAENEAGARENALSAIRGGLQEVLRLNMSAIEAKNNKARDTADTALAFISFIAAIVFLVGLSFSYNFPAILTEPINAFSEGIDQISKRNYQYRIELNRRDEFGRMANAFNTMAERLEYFENSNLNKIIFEKTRAEAVINSLKDASFGIDKKGTVLFANDQALQLLGLQAKDIVGMPVTEVSSRNDLFRFLLEDQGNLPFKVVVDNRENYFIREQMQIDQEGYSSKVIVLKNITSFKELDVAKTNFIATISHELKTPLAASDLGLKLLEDERVGLLSGEQRDLIAQLKADNLRMLSILSELLNMAQVEAGKIQLDISAAAPESIMDNAIRLAQAAAKEKNLTITRDYANGLQAVNADADKTVWVLNNFLTNAIKYSPEGAGISVSISQSGDRIQFAVSDAGPGIEPIYQSKIFDRFFKVPGSRAGGTGLGLAISKEFIEAQGGNIWVQSQPGTGSRFGFDLPTYRNFNT</sequence>
<keyword evidence="8 15" id="KW-0812">Transmembrane</keyword>
<keyword evidence="20" id="KW-1185">Reference proteome</keyword>
<evidence type="ECO:0000259" key="16">
    <source>
        <dbReference type="PROSITE" id="PS50109"/>
    </source>
</evidence>
<dbReference type="InterPro" id="IPR036890">
    <property type="entry name" value="HATPase_C_sf"/>
</dbReference>
<evidence type="ECO:0000313" key="20">
    <source>
        <dbReference type="Proteomes" id="UP000033121"/>
    </source>
</evidence>
<dbReference type="PROSITE" id="PS50109">
    <property type="entry name" value="HIS_KIN"/>
    <property type="match status" value="1"/>
</dbReference>
<dbReference type="SMART" id="SM00091">
    <property type="entry name" value="PAS"/>
    <property type="match status" value="1"/>
</dbReference>
<gene>
    <name evidence="19" type="ORF">FPE01S_01_00300</name>
</gene>
<evidence type="ECO:0000259" key="18">
    <source>
        <dbReference type="PROSITE" id="PS50885"/>
    </source>
</evidence>
<dbReference type="GO" id="GO:0005524">
    <property type="term" value="F:ATP binding"/>
    <property type="evidence" value="ECO:0007669"/>
    <property type="project" value="UniProtKB-KW"/>
</dbReference>
<dbReference type="SUPFAM" id="SSF55874">
    <property type="entry name" value="ATPase domain of HSP90 chaperone/DNA topoisomerase II/histidine kinase"/>
    <property type="match status" value="1"/>
</dbReference>
<dbReference type="Pfam" id="PF00989">
    <property type="entry name" value="PAS"/>
    <property type="match status" value="1"/>
</dbReference>
<dbReference type="Gene3D" id="3.30.565.10">
    <property type="entry name" value="Histidine kinase-like ATPase, C-terminal domain"/>
    <property type="match status" value="1"/>
</dbReference>
<keyword evidence="9" id="KW-0547">Nucleotide-binding</keyword>
<dbReference type="SUPFAM" id="SSF158472">
    <property type="entry name" value="HAMP domain-like"/>
    <property type="match status" value="1"/>
</dbReference>
<dbReference type="GO" id="GO:0007234">
    <property type="term" value="P:osmosensory signaling via phosphorelay pathway"/>
    <property type="evidence" value="ECO:0007669"/>
    <property type="project" value="TreeGrafter"/>
</dbReference>
<dbReference type="SUPFAM" id="SSF47384">
    <property type="entry name" value="Homodimeric domain of signal transducing histidine kinase"/>
    <property type="match status" value="1"/>
</dbReference>
<dbReference type="CDD" id="cd06225">
    <property type="entry name" value="HAMP"/>
    <property type="match status" value="1"/>
</dbReference>
<dbReference type="GO" id="GO:0005886">
    <property type="term" value="C:plasma membrane"/>
    <property type="evidence" value="ECO:0007669"/>
    <property type="project" value="UniProtKB-SubCell"/>
</dbReference>
<feature type="domain" description="PAS" evidence="17">
    <location>
        <begin position="232"/>
        <end position="276"/>
    </location>
</feature>
<comment type="catalytic activity">
    <reaction evidence="1">
        <text>ATP + protein L-histidine = ADP + protein N-phospho-L-histidine.</text>
        <dbReference type="EC" id="2.7.13.3"/>
    </reaction>
</comment>
<dbReference type="SMART" id="SM00387">
    <property type="entry name" value="HATPase_c"/>
    <property type="match status" value="1"/>
</dbReference>
<accession>A0A0E9MU66</accession>
<dbReference type="GO" id="GO:0000155">
    <property type="term" value="F:phosphorelay sensor kinase activity"/>
    <property type="evidence" value="ECO:0007669"/>
    <property type="project" value="InterPro"/>
</dbReference>
<dbReference type="PROSITE" id="PS50112">
    <property type="entry name" value="PAS"/>
    <property type="match status" value="1"/>
</dbReference>
<dbReference type="AlphaFoldDB" id="A0A0E9MU66"/>
<dbReference type="GO" id="GO:0006355">
    <property type="term" value="P:regulation of DNA-templated transcription"/>
    <property type="evidence" value="ECO:0007669"/>
    <property type="project" value="InterPro"/>
</dbReference>
<dbReference type="PROSITE" id="PS50885">
    <property type="entry name" value="HAMP"/>
    <property type="match status" value="1"/>
</dbReference>
<comment type="subcellular location">
    <subcellularLocation>
        <location evidence="3">Cell membrane</location>
    </subcellularLocation>
    <subcellularLocation>
        <location evidence="2">Membrane</location>
        <topology evidence="2">Multi-pass membrane protein</topology>
    </subcellularLocation>
</comment>
<dbReference type="InterPro" id="IPR003594">
    <property type="entry name" value="HATPase_dom"/>
</dbReference>
<protein>
    <recommendedName>
        <fullName evidence="4">histidine kinase</fullName>
        <ecNumber evidence="4">2.7.13.3</ecNumber>
    </recommendedName>
</protein>
<comment type="caution">
    <text evidence="19">The sequence shown here is derived from an EMBL/GenBank/DDBJ whole genome shotgun (WGS) entry which is preliminary data.</text>
</comment>
<evidence type="ECO:0000313" key="19">
    <source>
        <dbReference type="EMBL" id="GAO41018.1"/>
    </source>
</evidence>
<evidence type="ECO:0000256" key="2">
    <source>
        <dbReference type="ARBA" id="ARBA00004141"/>
    </source>
</evidence>
<dbReference type="InterPro" id="IPR000014">
    <property type="entry name" value="PAS"/>
</dbReference>
<dbReference type="PANTHER" id="PTHR42878">
    <property type="entry name" value="TWO-COMPONENT HISTIDINE KINASE"/>
    <property type="match status" value="1"/>
</dbReference>
<keyword evidence="6" id="KW-0597">Phosphoprotein</keyword>
<dbReference type="InterPro" id="IPR004358">
    <property type="entry name" value="Sig_transdc_His_kin-like_C"/>
</dbReference>
<evidence type="ECO:0000256" key="6">
    <source>
        <dbReference type="ARBA" id="ARBA00022553"/>
    </source>
</evidence>
<dbReference type="InterPro" id="IPR005467">
    <property type="entry name" value="His_kinase_dom"/>
</dbReference>
<dbReference type="Gene3D" id="1.10.287.130">
    <property type="match status" value="1"/>
</dbReference>
<dbReference type="GO" id="GO:0030295">
    <property type="term" value="F:protein kinase activator activity"/>
    <property type="evidence" value="ECO:0007669"/>
    <property type="project" value="TreeGrafter"/>
</dbReference>
<organism evidence="19 20">
    <name type="scientific">Flavihumibacter petaseus NBRC 106054</name>
    <dbReference type="NCBI Taxonomy" id="1220578"/>
    <lineage>
        <taxon>Bacteria</taxon>
        <taxon>Pseudomonadati</taxon>
        <taxon>Bacteroidota</taxon>
        <taxon>Chitinophagia</taxon>
        <taxon>Chitinophagales</taxon>
        <taxon>Chitinophagaceae</taxon>
        <taxon>Flavihumibacter</taxon>
    </lineage>
</organism>
<feature type="domain" description="Histidine kinase" evidence="16">
    <location>
        <begin position="350"/>
        <end position="566"/>
    </location>
</feature>
<evidence type="ECO:0000256" key="15">
    <source>
        <dbReference type="SAM" id="Phobius"/>
    </source>
</evidence>
<dbReference type="InterPro" id="IPR003661">
    <property type="entry name" value="HisK_dim/P_dom"/>
</dbReference>